<feature type="transmembrane region" description="Helical" evidence="1">
    <location>
        <begin position="154"/>
        <end position="172"/>
    </location>
</feature>
<evidence type="ECO:0000256" key="1">
    <source>
        <dbReference type="SAM" id="Phobius"/>
    </source>
</evidence>
<dbReference type="SUPFAM" id="SSF81321">
    <property type="entry name" value="Family A G protein-coupled receptor-like"/>
    <property type="match status" value="1"/>
</dbReference>
<keyword evidence="1" id="KW-0472">Membrane</keyword>
<dbReference type="InterPro" id="IPR019425">
    <property type="entry name" value="7TM_GPCR_serpentine_rcpt_Srt"/>
</dbReference>
<evidence type="ECO:0000313" key="2">
    <source>
        <dbReference type="Proteomes" id="UP000887563"/>
    </source>
</evidence>
<evidence type="ECO:0000313" key="3">
    <source>
        <dbReference type="WBParaSite" id="Minc3s02728g31368"/>
    </source>
</evidence>
<feature type="transmembrane region" description="Helical" evidence="1">
    <location>
        <begin position="95"/>
        <end position="113"/>
    </location>
</feature>
<reference evidence="3" key="1">
    <citation type="submission" date="2022-11" db="UniProtKB">
        <authorList>
            <consortium name="WormBaseParasite"/>
        </authorList>
    </citation>
    <scope>IDENTIFICATION</scope>
</reference>
<proteinExistence type="predicted"/>
<name>A0A914MUE8_MELIC</name>
<dbReference type="WBParaSite" id="Minc3s02728g31368">
    <property type="protein sequence ID" value="Minc3s02728g31368"/>
    <property type="gene ID" value="Minc3s02728g31368"/>
</dbReference>
<accession>A0A914MUE8</accession>
<dbReference type="Proteomes" id="UP000887563">
    <property type="component" value="Unplaced"/>
</dbReference>
<feature type="transmembrane region" description="Helical" evidence="1">
    <location>
        <begin position="51"/>
        <end position="75"/>
    </location>
</feature>
<dbReference type="PANTHER" id="PTHR23021">
    <property type="entry name" value="SERPENTINE RECEPTOR, CLASS T"/>
    <property type="match status" value="1"/>
</dbReference>
<protein>
    <submittedName>
        <fullName evidence="3">Serpentine receptor class gamma</fullName>
    </submittedName>
</protein>
<feature type="transmembrane region" description="Helical" evidence="1">
    <location>
        <begin position="193"/>
        <end position="213"/>
    </location>
</feature>
<feature type="transmembrane region" description="Helical" evidence="1">
    <location>
        <begin position="16"/>
        <end position="39"/>
    </location>
</feature>
<sequence>MFSIWKLMAKINCYKIMFVIGVLDMAAILCAGFFTGYLGYFGYVFCSSPTFIYLAGTFGFSCWITESTIEGVLAINRCVKIWSSELSIKIFDGKLFFWLGIPILYGLSIQMWSKPGLFSGVYFSWFRNPHIGYINDVNQEYVNTHPILAFHNPLIISILLSTYLTFCIIFLFKQGGFQSNQQSYSEKMIFLQVFLISLFNTVTASIYLFMQYIHVNEVIIIIGQICWLNVHGIPPVIYLTMNKSIRSDCFKISKNCVNATKQGYKNLLSNTIQFIRHINFLKEDNQVTVINQQMYQN</sequence>
<organism evidence="2 3">
    <name type="scientific">Meloidogyne incognita</name>
    <name type="common">Southern root-knot nematode worm</name>
    <name type="synonym">Oxyuris incognita</name>
    <dbReference type="NCBI Taxonomy" id="6306"/>
    <lineage>
        <taxon>Eukaryota</taxon>
        <taxon>Metazoa</taxon>
        <taxon>Ecdysozoa</taxon>
        <taxon>Nematoda</taxon>
        <taxon>Chromadorea</taxon>
        <taxon>Rhabditida</taxon>
        <taxon>Tylenchina</taxon>
        <taxon>Tylenchomorpha</taxon>
        <taxon>Tylenchoidea</taxon>
        <taxon>Meloidogynidae</taxon>
        <taxon>Meloidogyninae</taxon>
        <taxon>Meloidogyne</taxon>
        <taxon>Meloidogyne incognita group</taxon>
    </lineage>
</organism>
<keyword evidence="2" id="KW-1185">Reference proteome</keyword>
<dbReference type="AlphaFoldDB" id="A0A914MUE8"/>
<feature type="transmembrane region" description="Helical" evidence="1">
    <location>
        <begin position="219"/>
        <end position="241"/>
    </location>
</feature>
<dbReference type="Pfam" id="PF10321">
    <property type="entry name" value="7TM_GPCR_Srt"/>
    <property type="match status" value="1"/>
</dbReference>
<keyword evidence="1" id="KW-1133">Transmembrane helix</keyword>
<keyword evidence="1" id="KW-0812">Transmembrane</keyword>
<dbReference type="PANTHER" id="PTHR23021:SF32">
    <property type="entry name" value="SERPENTINE RECEPTOR, CLASS T"/>
    <property type="match status" value="1"/>
</dbReference>